<dbReference type="Pfam" id="PF25788">
    <property type="entry name" value="Ig_Rha78A_N"/>
    <property type="match status" value="1"/>
</dbReference>
<evidence type="ECO:0000259" key="7">
    <source>
        <dbReference type="Pfam" id="PF17390"/>
    </source>
</evidence>
<dbReference type="InterPro" id="IPR016007">
    <property type="entry name" value="Alpha_rhamnosid"/>
</dbReference>
<reference evidence="8" key="1">
    <citation type="submission" date="2019-03" db="EMBL/GenBank/DDBJ databases">
        <title>Single cell metagenomics reveals metabolic interactions within the superorganism composed of flagellate Streblomastix strix and complex community of Bacteroidetes bacteria on its surface.</title>
        <authorList>
            <person name="Treitli S.C."/>
            <person name="Kolisko M."/>
            <person name="Husnik F."/>
            <person name="Keeling P."/>
            <person name="Hampl V."/>
        </authorList>
    </citation>
    <scope>NUCLEOTIDE SEQUENCE</scope>
    <source>
        <strain evidence="8">STM</strain>
    </source>
</reference>
<sequence length="924" mass="104782">MKTKLGFFVVMLCVLNSCTQLTIAVDDLRCEYLTRPSGIDVSHPHFSWKIASKQRSVYQQAYRIIVSDKQSGIQAKSGDCWDSGLIESDHTVNLKYEGAPLTGNHTYYWQVCALINGREVWSKPSVFHTGLLNETDWKSQWISVKEDIIHPSPLFRKPFSVDKKVKEAYIYVTAAGFYELYLNGQKVDDDVLNPVVTDYRKTVLYSAYDVTDLLKKGENAFGVMLGNGAYNMHIIKDRYSWGDSKPMGTPCFMLQMNVLFDDGSETTITSGEGWKYTMGPVTFNDIYGGEDYDARHEVQGWSSAETDDSGWQPAVVVPGPGGKPKWQSIPIEVTETLLPVAHTHPSGGVYLFDLGQNIAGWWRIGVKGKAGQTIRIRGAETLNNALFSKPLEKGDSLSVNVRFHSHVWTDYTLKSAKKEIYEPHFFYTGYRYIEVVTNDRTDLAALTVEGRVVRSALESTGTWTSSNELLNWIHDAGRWSQMGNLVGYPTDCPHREKGAYTGDGQAIAETSMHDFGMAPFYVNWLNDMRDAQETNGRIPNTSPTIVGGMGGGVAWGSAYILVPWWMYHYYNDIQTLETHYPTMKKYIDYLQNLARTDTKPDEPYIINYFGGYWYSLGEWCSPGCIDCPNHDVVNTFYYYYDVLLMSKIAHLLGEHDDAHHYAALSDTIKNEFNARFFNPETCIYGLDSVYQTYQLLALVGDIVPEASRAATLQTIVDDLQKRDNHLNTGMFGTKYLWRILSDAGYDDLAFSVATQETYPSYGYWKNNHATTLFEKWEGTDSHNHQMFGSISEYFYQYLAGIRSPFQTEKSRGYKQIHLQPRMPDTLRKVKASLQTVAGTILSEWERLDSHYVYRVTIPSNTVATLELPTNGYGNATEITEGNTVVWQNGEFSHTDPGIIDIQRDDSKFYLSLESGTYRFVVAKK</sequence>
<name>A0A5J4RML0_9ZZZZ</name>
<dbReference type="EC" id="3.2.1.40" evidence="2"/>
<comment type="caution">
    <text evidence="8">The sequence shown here is derived from an EMBL/GenBank/DDBJ whole genome shotgun (WGS) entry which is preliminary data.</text>
</comment>
<dbReference type="InterPro" id="IPR013783">
    <property type="entry name" value="Ig-like_fold"/>
</dbReference>
<keyword evidence="3" id="KW-0378">Hydrolase</keyword>
<dbReference type="GO" id="GO:0005975">
    <property type="term" value="P:carbohydrate metabolic process"/>
    <property type="evidence" value="ECO:0007669"/>
    <property type="project" value="InterPro"/>
</dbReference>
<proteinExistence type="predicted"/>
<evidence type="ECO:0000313" key="8">
    <source>
        <dbReference type="EMBL" id="KAA6334908.1"/>
    </source>
</evidence>
<dbReference type="InterPro" id="IPR035398">
    <property type="entry name" value="Bac_rhamnosid_C"/>
</dbReference>
<evidence type="ECO:0000259" key="5">
    <source>
        <dbReference type="Pfam" id="PF08531"/>
    </source>
</evidence>
<evidence type="ECO:0000256" key="2">
    <source>
        <dbReference type="ARBA" id="ARBA00012652"/>
    </source>
</evidence>
<dbReference type="Pfam" id="PF05592">
    <property type="entry name" value="Bac_rhamnosid"/>
    <property type="match status" value="1"/>
</dbReference>
<evidence type="ECO:0000259" key="4">
    <source>
        <dbReference type="Pfam" id="PF05592"/>
    </source>
</evidence>
<dbReference type="Pfam" id="PF08531">
    <property type="entry name" value="Bac_rhamnosid_N"/>
    <property type="match status" value="1"/>
</dbReference>
<dbReference type="Gene3D" id="2.60.420.10">
    <property type="entry name" value="Maltose phosphorylase, domain 3"/>
    <property type="match status" value="1"/>
</dbReference>
<dbReference type="PANTHER" id="PTHR33307">
    <property type="entry name" value="ALPHA-RHAMNOSIDASE (EUROFUNG)"/>
    <property type="match status" value="1"/>
</dbReference>
<comment type="catalytic activity">
    <reaction evidence="1">
        <text>Hydrolysis of terminal non-reducing alpha-L-rhamnose residues in alpha-L-rhamnosides.</text>
        <dbReference type="EC" id="3.2.1.40"/>
    </reaction>
</comment>
<dbReference type="EMBL" id="SNRY01000947">
    <property type="protein sequence ID" value="KAA6334908.1"/>
    <property type="molecule type" value="Genomic_DNA"/>
</dbReference>
<gene>
    <name evidence="8" type="ORF">EZS27_016817</name>
</gene>
<protein>
    <recommendedName>
        <fullName evidence="2">alpha-L-rhamnosidase</fullName>
        <ecNumber evidence="2">3.2.1.40</ecNumber>
    </recommendedName>
</protein>
<dbReference type="Gene3D" id="2.60.40.10">
    <property type="entry name" value="Immunoglobulins"/>
    <property type="match status" value="1"/>
</dbReference>
<dbReference type="GO" id="GO:0030596">
    <property type="term" value="F:alpha-L-rhamnosidase activity"/>
    <property type="evidence" value="ECO:0007669"/>
    <property type="project" value="UniProtKB-EC"/>
</dbReference>
<dbReference type="InterPro" id="IPR008902">
    <property type="entry name" value="Rhamnosid_concanavalin"/>
</dbReference>
<dbReference type="PIRSF" id="PIRSF010631">
    <property type="entry name" value="A-rhamnsds"/>
    <property type="match status" value="1"/>
</dbReference>
<dbReference type="Pfam" id="PF17390">
    <property type="entry name" value="Bac_rhamnosid_C"/>
    <property type="match status" value="1"/>
</dbReference>
<feature type="domain" description="Alpha-L-rhamnosidase concanavalin-like" evidence="4">
    <location>
        <begin position="346"/>
        <end position="453"/>
    </location>
</feature>
<evidence type="ECO:0000259" key="6">
    <source>
        <dbReference type="Pfam" id="PF17389"/>
    </source>
</evidence>
<accession>A0A5J4RML0</accession>
<feature type="domain" description="Bacterial alpha-L-rhamnosidase N-terminal" evidence="5">
    <location>
        <begin position="163"/>
        <end position="327"/>
    </location>
</feature>
<dbReference type="PANTHER" id="PTHR33307:SF6">
    <property type="entry name" value="ALPHA-RHAMNOSIDASE (EUROFUNG)-RELATED"/>
    <property type="match status" value="1"/>
</dbReference>
<organism evidence="8">
    <name type="scientific">termite gut metagenome</name>
    <dbReference type="NCBI Taxonomy" id="433724"/>
    <lineage>
        <taxon>unclassified sequences</taxon>
        <taxon>metagenomes</taxon>
        <taxon>organismal metagenomes</taxon>
    </lineage>
</organism>
<evidence type="ECO:0000256" key="1">
    <source>
        <dbReference type="ARBA" id="ARBA00001445"/>
    </source>
</evidence>
<dbReference type="InterPro" id="IPR008928">
    <property type="entry name" value="6-hairpin_glycosidase_sf"/>
</dbReference>
<dbReference type="Gene3D" id="1.50.10.10">
    <property type="match status" value="1"/>
</dbReference>
<evidence type="ECO:0000256" key="3">
    <source>
        <dbReference type="ARBA" id="ARBA00022801"/>
    </source>
</evidence>
<dbReference type="Pfam" id="PF17389">
    <property type="entry name" value="Bac_rhamnosid6H"/>
    <property type="match status" value="1"/>
</dbReference>
<feature type="domain" description="Alpha-L-rhamnosidase six-hairpin glycosidase" evidence="6">
    <location>
        <begin position="459"/>
        <end position="797"/>
    </location>
</feature>
<dbReference type="AlphaFoldDB" id="A0A5J4RML0"/>
<feature type="domain" description="Alpha-L-rhamnosidase C-terminal" evidence="7">
    <location>
        <begin position="809"/>
        <end position="877"/>
    </location>
</feature>
<dbReference type="SUPFAM" id="SSF48208">
    <property type="entry name" value="Six-hairpin glycosidases"/>
    <property type="match status" value="1"/>
</dbReference>
<dbReference type="Gene3D" id="2.60.120.260">
    <property type="entry name" value="Galactose-binding domain-like"/>
    <property type="match status" value="2"/>
</dbReference>
<dbReference type="InterPro" id="IPR035396">
    <property type="entry name" value="Bac_rhamnosid6H"/>
</dbReference>
<dbReference type="InterPro" id="IPR012341">
    <property type="entry name" value="6hp_glycosidase-like_sf"/>
</dbReference>
<dbReference type="InterPro" id="IPR013737">
    <property type="entry name" value="Bac_rhamnosid_N"/>
</dbReference>